<evidence type="ECO:0000313" key="2">
    <source>
        <dbReference type="Proteomes" id="UP000504635"/>
    </source>
</evidence>
<name>A0A6J2YAT8_SITOR</name>
<dbReference type="InterPro" id="IPR001584">
    <property type="entry name" value="Integrase_cat-core"/>
</dbReference>
<sequence length="361" mass="41137">MTTKTNAWQIIRDLHTACGHKGEKKNYKKVAEHYANIPMVIIKQFIEQCERCTEKTKKVYSTGIVVRPIISKDLNSRAQIDLIDYQSLPDGQYKFILHYKEHLTKYSILRPLICKRAVEVAKEILNIFLDFGAPTVLQSDSGKEFTANIIKELGTLWPTLVLVNGRPRNPQSKGSVERANATVKNALVAWMRDNKTSSWSLGLKFVQWGINTTYHNAIKMEPYKAMFGQPPKLGLGSKIPQEFLAAISNGITEENMDEILKIPDNESYEENTENYLTLQEVSTTEFQSEVVVEHINNDNSKNIVILSNQLLENPIENEDEVTVLQELFSERTLNTDIVSDQTNHPAIDLRNLAYRNILQQA</sequence>
<feature type="domain" description="Integrase catalytic" evidence="1">
    <location>
        <begin position="64"/>
        <end position="230"/>
    </location>
</feature>
<dbReference type="PANTHER" id="PTHR37984:SF5">
    <property type="entry name" value="PROTEIN NYNRIN-LIKE"/>
    <property type="match status" value="1"/>
</dbReference>
<dbReference type="InterPro" id="IPR012337">
    <property type="entry name" value="RNaseH-like_sf"/>
</dbReference>
<dbReference type="PANTHER" id="PTHR37984">
    <property type="entry name" value="PROTEIN CBG26694"/>
    <property type="match status" value="1"/>
</dbReference>
<dbReference type="AlphaFoldDB" id="A0A6J2YAT8"/>
<dbReference type="KEGG" id="soy:115885507"/>
<dbReference type="InterPro" id="IPR050951">
    <property type="entry name" value="Retrovirus_Pol_polyprotein"/>
</dbReference>
<dbReference type="PROSITE" id="PS50994">
    <property type="entry name" value="INTEGRASE"/>
    <property type="match status" value="1"/>
</dbReference>
<dbReference type="GO" id="GO:0015074">
    <property type="term" value="P:DNA integration"/>
    <property type="evidence" value="ECO:0007669"/>
    <property type="project" value="InterPro"/>
</dbReference>
<dbReference type="InParanoid" id="A0A6J2YAT8"/>
<dbReference type="OrthoDB" id="6818577at2759"/>
<dbReference type="GO" id="GO:0003676">
    <property type="term" value="F:nucleic acid binding"/>
    <property type="evidence" value="ECO:0007669"/>
    <property type="project" value="InterPro"/>
</dbReference>
<dbReference type="InterPro" id="IPR036397">
    <property type="entry name" value="RNaseH_sf"/>
</dbReference>
<dbReference type="RefSeq" id="XP_030760314.1">
    <property type="nucleotide sequence ID" value="XM_030904454.1"/>
</dbReference>
<protein>
    <submittedName>
        <fullName evidence="3">KRAB-A domain-containing protein 2-like</fullName>
    </submittedName>
</protein>
<dbReference type="GeneID" id="115885507"/>
<gene>
    <name evidence="3" type="primary">LOC115885507</name>
</gene>
<evidence type="ECO:0000259" key="1">
    <source>
        <dbReference type="PROSITE" id="PS50994"/>
    </source>
</evidence>
<reference evidence="3" key="1">
    <citation type="submission" date="2025-08" db="UniProtKB">
        <authorList>
            <consortium name="RefSeq"/>
        </authorList>
    </citation>
    <scope>IDENTIFICATION</scope>
    <source>
        <tissue evidence="3">Gonads</tissue>
    </source>
</reference>
<proteinExistence type="predicted"/>
<keyword evidence="2" id="KW-1185">Reference proteome</keyword>
<organism evidence="2 3">
    <name type="scientific">Sitophilus oryzae</name>
    <name type="common">Rice weevil</name>
    <name type="synonym">Curculio oryzae</name>
    <dbReference type="NCBI Taxonomy" id="7048"/>
    <lineage>
        <taxon>Eukaryota</taxon>
        <taxon>Metazoa</taxon>
        <taxon>Ecdysozoa</taxon>
        <taxon>Arthropoda</taxon>
        <taxon>Hexapoda</taxon>
        <taxon>Insecta</taxon>
        <taxon>Pterygota</taxon>
        <taxon>Neoptera</taxon>
        <taxon>Endopterygota</taxon>
        <taxon>Coleoptera</taxon>
        <taxon>Polyphaga</taxon>
        <taxon>Cucujiformia</taxon>
        <taxon>Curculionidae</taxon>
        <taxon>Dryophthorinae</taxon>
        <taxon>Sitophilus</taxon>
    </lineage>
</organism>
<accession>A0A6J2YAT8</accession>
<evidence type="ECO:0000313" key="3">
    <source>
        <dbReference type="RefSeq" id="XP_030760314.1"/>
    </source>
</evidence>
<dbReference type="Gene3D" id="3.30.420.10">
    <property type="entry name" value="Ribonuclease H-like superfamily/Ribonuclease H"/>
    <property type="match status" value="1"/>
</dbReference>
<dbReference type="SUPFAM" id="SSF53098">
    <property type="entry name" value="Ribonuclease H-like"/>
    <property type="match status" value="1"/>
</dbReference>
<dbReference type="Proteomes" id="UP000504635">
    <property type="component" value="Unplaced"/>
</dbReference>